<gene>
    <name evidence="8" type="ORF">GCM10023257_20120</name>
</gene>
<evidence type="ECO:0000313" key="9">
    <source>
        <dbReference type="Proteomes" id="UP001500610"/>
    </source>
</evidence>
<dbReference type="GO" id="GO:0005524">
    <property type="term" value="F:ATP binding"/>
    <property type="evidence" value="ECO:0007669"/>
    <property type="project" value="UniProtKB-KW"/>
</dbReference>
<dbReference type="Proteomes" id="UP001500610">
    <property type="component" value="Unassembled WGS sequence"/>
</dbReference>
<dbReference type="InterPro" id="IPR003593">
    <property type="entry name" value="AAA+_ATPase"/>
</dbReference>
<evidence type="ECO:0000313" key="8">
    <source>
        <dbReference type="EMBL" id="GAA4981668.1"/>
    </source>
</evidence>
<dbReference type="InterPro" id="IPR012340">
    <property type="entry name" value="NA-bd_OB-fold"/>
</dbReference>
<dbReference type="InterPro" id="IPR027417">
    <property type="entry name" value="P-loop_NTPase"/>
</dbReference>
<dbReference type="EMBL" id="BAABIV010000007">
    <property type="protein sequence ID" value="GAA4981668.1"/>
    <property type="molecule type" value="Genomic_DNA"/>
</dbReference>
<dbReference type="Gene3D" id="3.40.50.300">
    <property type="entry name" value="P-loop containing nucleotide triphosphate hydrolases"/>
    <property type="match status" value="1"/>
</dbReference>
<accession>A0ABP9HYW0</accession>
<evidence type="ECO:0000259" key="7">
    <source>
        <dbReference type="PROSITE" id="PS50893"/>
    </source>
</evidence>
<reference evidence="9" key="1">
    <citation type="journal article" date="2019" name="Int. J. Syst. Evol. Microbiol.">
        <title>The Global Catalogue of Microorganisms (GCM) 10K type strain sequencing project: providing services to taxonomists for standard genome sequencing and annotation.</title>
        <authorList>
            <consortium name="The Broad Institute Genomics Platform"/>
            <consortium name="The Broad Institute Genome Sequencing Center for Infectious Disease"/>
            <person name="Wu L."/>
            <person name="Ma J."/>
        </authorList>
    </citation>
    <scope>NUCLEOTIDE SEQUENCE [LARGE SCALE GENOMIC DNA]</scope>
    <source>
        <strain evidence="9">JCM 17657</strain>
    </source>
</reference>
<dbReference type="Pfam" id="PF00005">
    <property type="entry name" value="ABC_tran"/>
    <property type="match status" value="1"/>
</dbReference>
<dbReference type="InterPro" id="IPR017871">
    <property type="entry name" value="ABC_transporter-like_CS"/>
</dbReference>
<keyword evidence="9" id="KW-1185">Reference proteome</keyword>
<dbReference type="InterPro" id="IPR047641">
    <property type="entry name" value="ABC_transpr_MalK/UgpC-like"/>
</dbReference>
<evidence type="ECO:0000256" key="1">
    <source>
        <dbReference type="ARBA" id="ARBA00022448"/>
    </source>
</evidence>
<evidence type="ECO:0000256" key="6">
    <source>
        <dbReference type="ARBA" id="ARBA00023136"/>
    </source>
</evidence>
<sequence length="391" mass="42108">MTENMTENVAGPAKAAPGRSIVVDGLRKSYERNAGDAAAYAIDGVSFDVPEGQFVTLLGPSGCGKTTTLRCVAGLERAQGGRIEMAGQIVFDASQGRHVRPEDRPIAMVPQSYGIWPHMTVLDNAAFPMRHGRNRRRGEEVRRRAMEMLEQVGLQSMADRWATQLSGGQQQRLAFARALLGDPEVLLLDEPLSNLDAKLRAKLRQELRSFQEKFEIAALYVTHDQSEALALSDTVIVMNQGRIEQIDGPERLYDHPRSSFVADFIGSANLLPVEHTSPGPDGSVLAKTGVGAVLCGRSPAAPDDRSGNGGFVCVRPENVRVRAADEGTPQAGDDEILGRVETSEFLGDRLELVVRAGDVAITAFARADLGSRPGDDVSLAFDPASTSYLAS</sequence>
<evidence type="ECO:0000256" key="3">
    <source>
        <dbReference type="ARBA" id="ARBA00022741"/>
    </source>
</evidence>
<evidence type="ECO:0000256" key="5">
    <source>
        <dbReference type="ARBA" id="ARBA00022967"/>
    </source>
</evidence>
<dbReference type="InterPro" id="IPR013611">
    <property type="entry name" value="Transp-assoc_OB_typ2"/>
</dbReference>
<evidence type="ECO:0000256" key="2">
    <source>
        <dbReference type="ARBA" id="ARBA00022475"/>
    </source>
</evidence>
<dbReference type="PANTHER" id="PTHR43875">
    <property type="entry name" value="MALTODEXTRIN IMPORT ATP-BINDING PROTEIN MSMX"/>
    <property type="match status" value="1"/>
</dbReference>
<evidence type="ECO:0000256" key="4">
    <source>
        <dbReference type="ARBA" id="ARBA00022840"/>
    </source>
</evidence>
<dbReference type="PROSITE" id="PS00211">
    <property type="entry name" value="ABC_TRANSPORTER_1"/>
    <property type="match status" value="1"/>
</dbReference>
<dbReference type="PROSITE" id="PS50893">
    <property type="entry name" value="ABC_TRANSPORTER_2"/>
    <property type="match status" value="1"/>
</dbReference>
<dbReference type="SUPFAM" id="SSF50331">
    <property type="entry name" value="MOP-like"/>
    <property type="match status" value="1"/>
</dbReference>
<keyword evidence="5" id="KW-1278">Translocase</keyword>
<proteinExistence type="predicted"/>
<keyword evidence="6" id="KW-0472">Membrane</keyword>
<dbReference type="InterPro" id="IPR008995">
    <property type="entry name" value="Mo/tungstate-bd_C_term_dom"/>
</dbReference>
<dbReference type="RefSeq" id="WP_226025846.1">
    <property type="nucleotide sequence ID" value="NZ_BAABIV010000007.1"/>
</dbReference>
<dbReference type="PANTHER" id="PTHR43875:SF15">
    <property type="entry name" value="TREHALOSE IMPORT ATP-BINDING PROTEIN SUGC"/>
    <property type="match status" value="1"/>
</dbReference>
<keyword evidence="4 8" id="KW-0067">ATP-binding</keyword>
<keyword evidence="1" id="KW-0813">Transport</keyword>
<comment type="caution">
    <text evidence="8">The sequence shown here is derived from an EMBL/GenBank/DDBJ whole genome shotgun (WGS) entry which is preliminary data.</text>
</comment>
<dbReference type="SMART" id="SM00382">
    <property type="entry name" value="AAA"/>
    <property type="match status" value="1"/>
</dbReference>
<dbReference type="SUPFAM" id="SSF52540">
    <property type="entry name" value="P-loop containing nucleoside triphosphate hydrolases"/>
    <property type="match status" value="1"/>
</dbReference>
<organism evidence="8 9">
    <name type="scientific">Streptomyces hyderabadensis</name>
    <dbReference type="NCBI Taxonomy" id="598549"/>
    <lineage>
        <taxon>Bacteria</taxon>
        <taxon>Bacillati</taxon>
        <taxon>Actinomycetota</taxon>
        <taxon>Actinomycetes</taxon>
        <taxon>Kitasatosporales</taxon>
        <taxon>Streptomycetaceae</taxon>
        <taxon>Streptomyces</taxon>
    </lineage>
</organism>
<protein>
    <submittedName>
        <fullName evidence="8">ABC transporter ATP-binding protein</fullName>
    </submittedName>
</protein>
<name>A0ABP9HYW0_9ACTN</name>
<dbReference type="InterPro" id="IPR003439">
    <property type="entry name" value="ABC_transporter-like_ATP-bd"/>
</dbReference>
<keyword evidence="2" id="KW-1003">Cell membrane</keyword>
<dbReference type="Pfam" id="PF08402">
    <property type="entry name" value="TOBE_2"/>
    <property type="match status" value="1"/>
</dbReference>
<keyword evidence="3" id="KW-0547">Nucleotide-binding</keyword>
<dbReference type="Gene3D" id="2.40.50.140">
    <property type="entry name" value="Nucleic acid-binding proteins"/>
    <property type="match status" value="1"/>
</dbReference>
<feature type="domain" description="ABC transporter" evidence="7">
    <location>
        <begin position="21"/>
        <end position="265"/>
    </location>
</feature>